<dbReference type="RefSeq" id="WP_169575064.1">
    <property type="nucleotide sequence ID" value="NZ_JABBFV010000025.1"/>
</dbReference>
<dbReference type="InterPro" id="IPR003959">
    <property type="entry name" value="ATPase_AAA_core"/>
</dbReference>
<dbReference type="AlphaFoldDB" id="A0A7X9WZD1"/>
<comment type="caution">
    <text evidence="2">The sequence shown here is derived from an EMBL/GenBank/DDBJ whole genome shotgun (WGS) entry which is preliminary data.</text>
</comment>
<sequence>MSQLRLFIQPPARNIASVNADDALILLGDNWNDYSYRTLYTLYYKHKGTIHQVGRLKILKEGQREGNIPLPVGQAKVLQFKKHVVSLGTSIDYYIRLIELGLLDKVRGLFNDLSSHPELRDAFAKEPGLAISLYRDHNRPDDFYDEIGRTVAAGGAPPGDDEFTLAFTPMGSNEPITFNLGGTEAQVGLREPQPSRRAGIIIGPNGVGKTHLLARIARVAYAPPAEREQLASVEGAIADGPGFPNILAVSYSSFDNFVPPMLEGDDPEERRADFIAGRGRYVYLGIRDPAALIEGSDVTPRLVTQVEMADTFASHIARIRELDRFKTFAEVMRPVLEEVSVRAYAGIPPHDAPEEEEDFWGLDEIRVEQLNRWIGQDPAAAFLKLSSGHKIVLHQLAGMTALLQRHGLVLIDEPETHLHPPLLAALMSAIRRLLSHQRAYALVATHSPVVVQEALADQVVILAGREPTISKPPSIETYGENVGALSREVFGFYPTAGDYRNVLDRMVTTYETVEGVEEALGSRLSSQALAHVMATIVRRAKEDKVHD</sequence>
<keyword evidence="3" id="KW-1185">Reference proteome</keyword>
<name>A0A7X9WZD1_9SPHN</name>
<evidence type="ECO:0000313" key="3">
    <source>
        <dbReference type="Proteomes" id="UP000519023"/>
    </source>
</evidence>
<proteinExistence type="predicted"/>
<dbReference type="Pfam" id="PF13304">
    <property type="entry name" value="AAA_21"/>
    <property type="match status" value="1"/>
</dbReference>
<dbReference type="PANTHER" id="PTHR43581">
    <property type="entry name" value="ATP/GTP PHOSPHATASE"/>
    <property type="match status" value="1"/>
</dbReference>
<dbReference type="EMBL" id="JABBFV010000025">
    <property type="protein sequence ID" value="NML12711.1"/>
    <property type="molecule type" value="Genomic_DNA"/>
</dbReference>
<organism evidence="2 3">
    <name type="scientific">Sphingobium psychrophilum</name>
    <dbReference type="NCBI Taxonomy" id="2728834"/>
    <lineage>
        <taxon>Bacteria</taxon>
        <taxon>Pseudomonadati</taxon>
        <taxon>Pseudomonadota</taxon>
        <taxon>Alphaproteobacteria</taxon>
        <taxon>Sphingomonadales</taxon>
        <taxon>Sphingomonadaceae</taxon>
        <taxon>Sphingobium</taxon>
    </lineage>
</organism>
<dbReference type="GO" id="GO:0016887">
    <property type="term" value="F:ATP hydrolysis activity"/>
    <property type="evidence" value="ECO:0007669"/>
    <property type="project" value="InterPro"/>
</dbReference>
<dbReference type="GO" id="GO:0005524">
    <property type="term" value="F:ATP binding"/>
    <property type="evidence" value="ECO:0007669"/>
    <property type="project" value="InterPro"/>
</dbReference>
<dbReference type="Gene3D" id="3.40.50.300">
    <property type="entry name" value="P-loop containing nucleotide triphosphate hydrolases"/>
    <property type="match status" value="1"/>
</dbReference>
<dbReference type="CDD" id="cd00267">
    <property type="entry name" value="ABC_ATPase"/>
    <property type="match status" value="1"/>
</dbReference>
<dbReference type="InterPro" id="IPR003593">
    <property type="entry name" value="AAA+_ATPase"/>
</dbReference>
<dbReference type="Proteomes" id="UP000519023">
    <property type="component" value="Unassembled WGS sequence"/>
</dbReference>
<feature type="domain" description="AAA+ ATPase" evidence="1">
    <location>
        <begin position="195"/>
        <end position="465"/>
    </location>
</feature>
<evidence type="ECO:0000259" key="1">
    <source>
        <dbReference type="SMART" id="SM00382"/>
    </source>
</evidence>
<dbReference type="PANTHER" id="PTHR43581:SF2">
    <property type="entry name" value="EXCINUCLEASE ATPASE SUBUNIT"/>
    <property type="match status" value="1"/>
</dbReference>
<accession>A0A7X9WZD1</accession>
<gene>
    <name evidence="2" type="ORF">HHL08_21685</name>
</gene>
<dbReference type="SUPFAM" id="SSF52540">
    <property type="entry name" value="P-loop containing nucleoside triphosphate hydrolases"/>
    <property type="match status" value="1"/>
</dbReference>
<dbReference type="SMART" id="SM00382">
    <property type="entry name" value="AAA"/>
    <property type="match status" value="1"/>
</dbReference>
<dbReference type="InterPro" id="IPR027417">
    <property type="entry name" value="P-loop_NTPase"/>
</dbReference>
<reference evidence="2 3" key="1">
    <citation type="submission" date="2020-04" db="EMBL/GenBank/DDBJ databases">
        <title>Sphingobium sp. AR-3-1 isolated from Arctic soil.</title>
        <authorList>
            <person name="Dahal R.H."/>
            <person name="Chaudhary D.K."/>
        </authorList>
    </citation>
    <scope>NUCLEOTIDE SEQUENCE [LARGE SCALE GENOMIC DNA]</scope>
    <source>
        <strain evidence="2 3">AR-3-1</strain>
    </source>
</reference>
<dbReference type="InterPro" id="IPR051396">
    <property type="entry name" value="Bact_Antivir_Def_Nuclease"/>
</dbReference>
<protein>
    <submittedName>
        <fullName evidence="2">AAA family ATPase</fullName>
    </submittedName>
</protein>
<evidence type="ECO:0000313" key="2">
    <source>
        <dbReference type="EMBL" id="NML12711.1"/>
    </source>
</evidence>